<name>A0A165QRH7_9AGAM</name>
<gene>
    <name evidence="1" type="ORF">NEOLEDRAFT_1070952</name>
</gene>
<proteinExistence type="predicted"/>
<dbReference type="Proteomes" id="UP000076761">
    <property type="component" value="Unassembled WGS sequence"/>
</dbReference>
<sequence length="79" mass="8839">KTLPSSIHITENQEVVHLLGTWIGNNVDNAAPWEAVLNEIGTALSWYQQDHATLLMKMHLVQFGRTPPTCPSHSTIYTN</sequence>
<dbReference type="InParanoid" id="A0A165QRH7"/>
<feature type="non-terminal residue" evidence="1">
    <location>
        <position position="1"/>
    </location>
</feature>
<dbReference type="OrthoDB" id="2205812at2759"/>
<dbReference type="EMBL" id="KV425592">
    <property type="protein sequence ID" value="KZT22778.1"/>
    <property type="molecule type" value="Genomic_DNA"/>
</dbReference>
<evidence type="ECO:0000313" key="1">
    <source>
        <dbReference type="EMBL" id="KZT22778.1"/>
    </source>
</evidence>
<evidence type="ECO:0000313" key="2">
    <source>
        <dbReference type="Proteomes" id="UP000076761"/>
    </source>
</evidence>
<protein>
    <submittedName>
        <fullName evidence="1">Uncharacterized protein</fullName>
    </submittedName>
</protein>
<dbReference type="AlphaFoldDB" id="A0A165QRH7"/>
<accession>A0A165QRH7</accession>
<keyword evidence="2" id="KW-1185">Reference proteome</keyword>
<reference evidence="1 2" key="1">
    <citation type="journal article" date="2016" name="Mol. Biol. Evol.">
        <title>Comparative Genomics of Early-Diverging Mushroom-Forming Fungi Provides Insights into the Origins of Lignocellulose Decay Capabilities.</title>
        <authorList>
            <person name="Nagy L.G."/>
            <person name="Riley R."/>
            <person name="Tritt A."/>
            <person name="Adam C."/>
            <person name="Daum C."/>
            <person name="Floudas D."/>
            <person name="Sun H."/>
            <person name="Yadav J.S."/>
            <person name="Pangilinan J."/>
            <person name="Larsson K.H."/>
            <person name="Matsuura K."/>
            <person name="Barry K."/>
            <person name="Labutti K."/>
            <person name="Kuo R."/>
            <person name="Ohm R.A."/>
            <person name="Bhattacharya S.S."/>
            <person name="Shirouzu T."/>
            <person name="Yoshinaga Y."/>
            <person name="Martin F.M."/>
            <person name="Grigoriev I.V."/>
            <person name="Hibbett D.S."/>
        </authorList>
    </citation>
    <scope>NUCLEOTIDE SEQUENCE [LARGE SCALE GENOMIC DNA]</scope>
    <source>
        <strain evidence="1 2">HHB14362 ss-1</strain>
    </source>
</reference>
<organism evidence="1 2">
    <name type="scientific">Neolentinus lepideus HHB14362 ss-1</name>
    <dbReference type="NCBI Taxonomy" id="1314782"/>
    <lineage>
        <taxon>Eukaryota</taxon>
        <taxon>Fungi</taxon>
        <taxon>Dikarya</taxon>
        <taxon>Basidiomycota</taxon>
        <taxon>Agaricomycotina</taxon>
        <taxon>Agaricomycetes</taxon>
        <taxon>Gloeophyllales</taxon>
        <taxon>Gloeophyllaceae</taxon>
        <taxon>Neolentinus</taxon>
    </lineage>
</organism>